<feature type="domain" description="AB hydrolase-1" evidence="2">
    <location>
        <begin position="44"/>
        <end position="301"/>
    </location>
</feature>
<dbReference type="PANTHER" id="PTHR42886:SF29">
    <property type="entry name" value="PUMMELIG, ISOFORM A"/>
    <property type="match status" value="1"/>
</dbReference>
<evidence type="ECO:0000259" key="2">
    <source>
        <dbReference type="Pfam" id="PF00561"/>
    </source>
</evidence>
<protein>
    <submittedName>
        <fullName evidence="3">Alpha/beta hydrolase</fullName>
    </submittedName>
</protein>
<dbReference type="Proteomes" id="UP001432014">
    <property type="component" value="Chromosome"/>
</dbReference>
<dbReference type="Gene3D" id="3.40.50.1820">
    <property type="entry name" value="alpha/beta hydrolase"/>
    <property type="match status" value="1"/>
</dbReference>
<evidence type="ECO:0000256" key="1">
    <source>
        <dbReference type="SAM" id="MobiDB-lite"/>
    </source>
</evidence>
<dbReference type="RefSeq" id="WP_329494379.1">
    <property type="nucleotide sequence ID" value="NZ_CP108460.1"/>
</dbReference>
<accession>A0ABZ1WF75</accession>
<dbReference type="Pfam" id="PF00561">
    <property type="entry name" value="Abhydrolase_1"/>
    <property type="match status" value="1"/>
</dbReference>
<feature type="region of interest" description="Disordered" evidence="1">
    <location>
        <begin position="88"/>
        <end position="107"/>
    </location>
</feature>
<dbReference type="InterPro" id="IPR000073">
    <property type="entry name" value="AB_hydrolase_1"/>
</dbReference>
<keyword evidence="3" id="KW-0378">Hydrolase</keyword>
<dbReference type="GO" id="GO:0016787">
    <property type="term" value="F:hydrolase activity"/>
    <property type="evidence" value="ECO:0007669"/>
    <property type="project" value="UniProtKB-KW"/>
</dbReference>
<dbReference type="InterPro" id="IPR029058">
    <property type="entry name" value="AB_hydrolase_fold"/>
</dbReference>
<sequence length="381" mass="41010">MAVIKTDHLVPHTSTVPANKGEHVELFVRERDGTPNGPPAGRKVVLMLHGRSVPALAGFDLQHTSYGWAEALAQAGYDVFMMDLQGSGRSPRPRMEDPCNVNPKQQSAVVPPLQASDVPRSPSYPYVLTNSQSDQDELSTVVEFIRAKHGVSKVAFIGWSAAAFAMGPYAIKNPGKVESLFLLAPIFPPAGPPNPPVLPAPGFPTHVLTQPGLDQAWSNEVHCATQREPGMVDVAWDALMENDPIGRTWGKIDPSTGKPAGASRYRNFVSWGWNSTTAGQGGVLGGSVPVLIVHGEFDRTANTTPPTPALPALDFHVPALYQAVTGSHKLLITVKCAGHSMPWEVQHKNLHELSKHWLKHLDVGGKTNGLFDMDLNGVISP</sequence>
<organism evidence="3 4">
    <name type="scientific">Kitasatospora herbaricolor</name>
    <dbReference type="NCBI Taxonomy" id="68217"/>
    <lineage>
        <taxon>Bacteria</taxon>
        <taxon>Bacillati</taxon>
        <taxon>Actinomycetota</taxon>
        <taxon>Actinomycetes</taxon>
        <taxon>Kitasatosporales</taxon>
        <taxon>Streptomycetaceae</taxon>
        <taxon>Kitasatospora</taxon>
    </lineage>
</organism>
<proteinExistence type="predicted"/>
<dbReference type="PANTHER" id="PTHR42886">
    <property type="entry name" value="RE40534P-RELATED"/>
    <property type="match status" value="1"/>
</dbReference>
<evidence type="ECO:0000313" key="3">
    <source>
        <dbReference type="EMBL" id="WUS59521.1"/>
    </source>
</evidence>
<evidence type="ECO:0000313" key="4">
    <source>
        <dbReference type="Proteomes" id="UP001432014"/>
    </source>
</evidence>
<gene>
    <name evidence="3" type="ORF">OG469_30870</name>
</gene>
<keyword evidence="4" id="KW-1185">Reference proteome</keyword>
<name>A0ABZ1WF75_9ACTN</name>
<reference evidence="3 4" key="1">
    <citation type="submission" date="2022-10" db="EMBL/GenBank/DDBJ databases">
        <title>The complete genomes of actinobacterial strains from the NBC collection.</title>
        <authorList>
            <person name="Joergensen T.S."/>
            <person name="Alvarez Arevalo M."/>
            <person name="Sterndorff E.B."/>
            <person name="Faurdal D."/>
            <person name="Vuksanovic O."/>
            <person name="Mourched A.-S."/>
            <person name="Charusanti P."/>
            <person name="Shaw S."/>
            <person name="Blin K."/>
            <person name="Weber T."/>
        </authorList>
    </citation>
    <scope>NUCLEOTIDE SEQUENCE [LARGE SCALE GENOMIC DNA]</scope>
    <source>
        <strain evidence="3 4">NBC_01247</strain>
    </source>
</reference>
<dbReference type="EMBL" id="CP108482">
    <property type="protein sequence ID" value="WUS59521.1"/>
    <property type="molecule type" value="Genomic_DNA"/>
</dbReference>
<dbReference type="SUPFAM" id="SSF53474">
    <property type="entry name" value="alpha/beta-Hydrolases"/>
    <property type="match status" value="1"/>
</dbReference>